<feature type="domain" description="RNase H type-1" evidence="1">
    <location>
        <begin position="49"/>
        <end position="112"/>
    </location>
</feature>
<gene>
    <name evidence="2" type="ORF">COLO4_25526</name>
</gene>
<evidence type="ECO:0000313" key="3">
    <source>
        <dbReference type="Proteomes" id="UP000187203"/>
    </source>
</evidence>
<dbReference type="Gene3D" id="3.30.420.10">
    <property type="entry name" value="Ribonuclease H-like superfamily/Ribonuclease H"/>
    <property type="match status" value="1"/>
</dbReference>
<evidence type="ECO:0000313" key="2">
    <source>
        <dbReference type="EMBL" id="OMO76581.1"/>
    </source>
</evidence>
<dbReference type="PANTHER" id="PTHR47723">
    <property type="entry name" value="OS05G0353850 PROTEIN"/>
    <property type="match status" value="1"/>
</dbReference>
<dbReference type="PANTHER" id="PTHR47723:SF19">
    <property type="entry name" value="POLYNUCLEOTIDYL TRANSFERASE, RIBONUCLEASE H-LIKE SUPERFAMILY PROTEIN"/>
    <property type="match status" value="1"/>
</dbReference>
<dbReference type="InterPro" id="IPR044730">
    <property type="entry name" value="RNase_H-like_dom_plant"/>
</dbReference>
<dbReference type="InterPro" id="IPR053151">
    <property type="entry name" value="RNase_H-like"/>
</dbReference>
<dbReference type="InterPro" id="IPR036397">
    <property type="entry name" value="RNaseH_sf"/>
</dbReference>
<dbReference type="Proteomes" id="UP000187203">
    <property type="component" value="Unassembled WGS sequence"/>
</dbReference>
<protein>
    <recommendedName>
        <fullName evidence="1">RNase H type-1 domain-containing protein</fullName>
    </recommendedName>
</protein>
<evidence type="ECO:0000259" key="1">
    <source>
        <dbReference type="Pfam" id="PF13456"/>
    </source>
</evidence>
<organism evidence="2 3">
    <name type="scientific">Corchorus olitorius</name>
    <dbReference type="NCBI Taxonomy" id="93759"/>
    <lineage>
        <taxon>Eukaryota</taxon>
        <taxon>Viridiplantae</taxon>
        <taxon>Streptophyta</taxon>
        <taxon>Embryophyta</taxon>
        <taxon>Tracheophyta</taxon>
        <taxon>Spermatophyta</taxon>
        <taxon>Magnoliopsida</taxon>
        <taxon>eudicotyledons</taxon>
        <taxon>Gunneridae</taxon>
        <taxon>Pentapetalae</taxon>
        <taxon>rosids</taxon>
        <taxon>malvids</taxon>
        <taxon>Malvales</taxon>
        <taxon>Malvaceae</taxon>
        <taxon>Grewioideae</taxon>
        <taxon>Apeibeae</taxon>
        <taxon>Corchorus</taxon>
    </lineage>
</organism>
<dbReference type="SUPFAM" id="SSF53098">
    <property type="entry name" value="Ribonuclease H-like"/>
    <property type="match status" value="1"/>
</dbReference>
<dbReference type="Pfam" id="PF13456">
    <property type="entry name" value="RVT_3"/>
    <property type="match status" value="1"/>
</dbReference>
<dbReference type="AlphaFoldDB" id="A0A1R3I256"/>
<dbReference type="GO" id="GO:0003676">
    <property type="term" value="F:nucleic acid binding"/>
    <property type="evidence" value="ECO:0007669"/>
    <property type="project" value="InterPro"/>
</dbReference>
<name>A0A1R3I256_9ROSI</name>
<dbReference type="CDD" id="cd06222">
    <property type="entry name" value="RNase_H_like"/>
    <property type="match status" value="1"/>
</dbReference>
<dbReference type="InterPro" id="IPR002156">
    <property type="entry name" value="RNaseH_domain"/>
</dbReference>
<dbReference type="GO" id="GO:0004523">
    <property type="term" value="F:RNA-DNA hybrid ribonuclease activity"/>
    <property type="evidence" value="ECO:0007669"/>
    <property type="project" value="InterPro"/>
</dbReference>
<keyword evidence="3" id="KW-1185">Reference proteome</keyword>
<dbReference type="InterPro" id="IPR012337">
    <property type="entry name" value="RNaseH-like_sf"/>
</dbReference>
<dbReference type="EMBL" id="AWUE01019072">
    <property type="protein sequence ID" value="OMO76581.1"/>
    <property type="molecule type" value="Genomic_DNA"/>
</dbReference>
<accession>A0A1R3I256</accession>
<reference evidence="3" key="1">
    <citation type="submission" date="2013-09" db="EMBL/GenBank/DDBJ databases">
        <title>Corchorus olitorius genome sequencing.</title>
        <authorList>
            <person name="Alam M."/>
            <person name="Haque M.S."/>
            <person name="Islam M.S."/>
            <person name="Emdad E.M."/>
            <person name="Islam M.M."/>
            <person name="Ahmed B."/>
            <person name="Halim A."/>
            <person name="Hossen Q.M.M."/>
            <person name="Hossain M.Z."/>
            <person name="Ahmed R."/>
            <person name="Khan M.M."/>
            <person name="Islam R."/>
            <person name="Rashid M.M."/>
            <person name="Khan S.A."/>
            <person name="Rahman M.S."/>
            <person name="Alam M."/>
            <person name="Yahiya A.S."/>
            <person name="Khan M.S."/>
            <person name="Azam M.S."/>
            <person name="Haque T."/>
            <person name="Lashkar M.Z.H."/>
            <person name="Akhand A.I."/>
            <person name="Morshed G."/>
            <person name="Roy S."/>
            <person name="Uddin K.S."/>
            <person name="Rabeya T."/>
            <person name="Hossain A.S."/>
            <person name="Chowdhury A."/>
            <person name="Snigdha A.R."/>
            <person name="Mortoza M.S."/>
            <person name="Matin S.A."/>
            <person name="Hoque S.M.E."/>
            <person name="Islam M.K."/>
            <person name="Roy D.K."/>
            <person name="Haider R."/>
            <person name="Moosa M.M."/>
            <person name="Elias S.M."/>
            <person name="Hasan A.M."/>
            <person name="Jahan S."/>
            <person name="Shafiuddin M."/>
            <person name="Mahmood N."/>
            <person name="Shommy N.S."/>
        </authorList>
    </citation>
    <scope>NUCLEOTIDE SEQUENCE [LARGE SCALE GENOMIC DNA]</scope>
    <source>
        <strain evidence="3">cv. O-4</strain>
    </source>
</reference>
<sequence length="143" mass="16114">MLCIGSMPPLLTLYNLGRVKLNCDRSFDPKKGEATIGIVIRNHQARTNLSRVIVETDSVGIVQDITRSSGTYAWKIALIVYDIKEMMKQFADLIVSLVKRDANGAADWVVRQHNMGMDLSDWVNRPLYLLVFILNKDGLPCPH</sequence>
<proteinExistence type="predicted"/>
<comment type="caution">
    <text evidence="2">The sequence shown here is derived from an EMBL/GenBank/DDBJ whole genome shotgun (WGS) entry which is preliminary data.</text>
</comment>